<evidence type="ECO:0000313" key="1">
    <source>
        <dbReference type="EMBL" id="GLQ62084.1"/>
    </source>
</evidence>
<protein>
    <submittedName>
        <fullName evidence="1">Uncharacterized protein</fullName>
    </submittedName>
</protein>
<accession>A0AAV5NCB2</accession>
<evidence type="ECO:0000313" key="2">
    <source>
        <dbReference type="Proteomes" id="UP001156614"/>
    </source>
</evidence>
<sequence>MRAGYNLAPLLLSRQKDAAVVRLAVGKQGDAIEGASLGFQQHCSMFKSVISKSLDKPEFCIPYKTHVQNSDRPQLRVKFLVQIQFSTEHSL</sequence>
<comment type="caution">
    <text evidence="1">The sequence shown here is derived from an EMBL/GenBank/DDBJ whole genome shotgun (WGS) entry which is preliminary data.</text>
</comment>
<organism evidence="1 2">
    <name type="scientific">Gluconobacter cerinus</name>
    <dbReference type="NCBI Taxonomy" id="38307"/>
    <lineage>
        <taxon>Bacteria</taxon>
        <taxon>Pseudomonadati</taxon>
        <taxon>Pseudomonadota</taxon>
        <taxon>Alphaproteobacteria</taxon>
        <taxon>Acetobacterales</taxon>
        <taxon>Acetobacteraceae</taxon>
        <taxon>Gluconobacter</taxon>
    </lineage>
</organism>
<keyword evidence="2" id="KW-1185">Reference proteome</keyword>
<dbReference type="EMBL" id="BSNU01000002">
    <property type="protein sequence ID" value="GLQ62084.1"/>
    <property type="molecule type" value="Genomic_DNA"/>
</dbReference>
<proteinExistence type="predicted"/>
<gene>
    <name evidence="1" type="ORF">GCM10007867_09290</name>
</gene>
<name>A0AAV5NCB2_9PROT</name>
<dbReference type="Proteomes" id="UP001156614">
    <property type="component" value="Unassembled WGS sequence"/>
</dbReference>
<dbReference type="AlphaFoldDB" id="A0AAV5NCB2"/>
<reference evidence="2" key="1">
    <citation type="journal article" date="2019" name="Int. J. Syst. Evol. Microbiol.">
        <title>The Global Catalogue of Microorganisms (GCM) 10K type strain sequencing project: providing services to taxonomists for standard genome sequencing and annotation.</title>
        <authorList>
            <consortium name="The Broad Institute Genomics Platform"/>
            <consortium name="The Broad Institute Genome Sequencing Center for Infectious Disease"/>
            <person name="Wu L."/>
            <person name="Ma J."/>
        </authorList>
    </citation>
    <scope>NUCLEOTIDE SEQUENCE [LARGE SCALE GENOMIC DNA]</scope>
    <source>
        <strain evidence="2">NBRC 3267</strain>
    </source>
</reference>